<comment type="subcellular location">
    <subcellularLocation>
        <location evidence="2">Cytoplasm</location>
        <location evidence="2">Nucleoid</location>
    </subcellularLocation>
</comment>
<sequence>MANKFRSPMMGGSSFNMNQMLKQAQQQMQMLQQQQANLAQKEFDYSVGGGAVTIKCNGEKQITSLTISPETIDPSDPEMLSDLIITAVNGVFKQVDDETAKLTSAIPGLDRLGKMF</sequence>
<organism evidence="4 5">
    <name type="scientific">Amygdalobacter nucleatus</name>
    <dbReference type="NCBI Taxonomy" id="3029274"/>
    <lineage>
        <taxon>Bacteria</taxon>
        <taxon>Bacillati</taxon>
        <taxon>Bacillota</taxon>
        <taxon>Clostridia</taxon>
        <taxon>Eubacteriales</taxon>
        <taxon>Oscillospiraceae</taxon>
        <taxon>Amygdalobacter</taxon>
    </lineage>
</organism>
<gene>
    <name evidence="4" type="ORF">HMPREF1872_00792</name>
</gene>
<evidence type="ECO:0000256" key="1">
    <source>
        <dbReference type="ARBA" id="ARBA00023125"/>
    </source>
</evidence>
<dbReference type="InterPro" id="IPR004401">
    <property type="entry name" value="YbaB/EbfC"/>
</dbReference>
<keyword evidence="1 2" id="KW-0238">DNA-binding</keyword>
<dbReference type="SUPFAM" id="SSF82607">
    <property type="entry name" value="YbaB-like"/>
    <property type="match status" value="1"/>
</dbReference>
<keyword evidence="3" id="KW-0175">Coiled coil</keyword>
<evidence type="ECO:0000256" key="2">
    <source>
        <dbReference type="HAMAP-Rule" id="MF_00274"/>
    </source>
</evidence>
<evidence type="ECO:0000256" key="3">
    <source>
        <dbReference type="SAM" id="Coils"/>
    </source>
</evidence>
<evidence type="ECO:0000313" key="4">
    <source>
        <dbReference type="EMBL" id="KXB40914.1"/>
    </source>
</evidence>
<dbReference type="Gene3D" id="3.30.1310.10">
    <property type="entry name" value="Nucleoid-associated protein YbaB-like domain"/>
    <property type="match status" value="1"/>
</dbReference>
<protein>
    <recommendedName>
        <fullName evidence="2">Nucleoid-associated protein HMPREF1872_00792</fullName>
    </recommendedName>
</protein>
<comment type="function">
    <text evidence="2">Binds to DNA and alters its conformation. May be involved in regulation of gene expression, nucleoid organization and DNA protection.</text>
</comment>
<comment type="subunit">
    <text evidence="2">Homodimer.</text>
</comment>
<dbReference type="EMBL" id="LSCV01000023">
    <property type="protein sequence ID" value="KXB40914.1"/>
    <property type="molecule type" value="Genomic_DNA"/>
</dbReference>
<dbReference type="Pfam" id="PF02575">
    <property type="entry name" value="YbaB_DNA_bd"/>
    <property type="match status" value="1"/>
</dbReference>
<dbReference type="HAMAP" id="MF_00274">
    <property type="entry name" value="DNA_YbaB_EbfC"/>
    <property type="match status" value="1"/>
</dbReference>
<dbReference type="NCBIfam" id="TIGR00103">
    <property type="entry name" value="DNA_YbaB_EbfC"/>
    <property type="match status" value="1"/>
</dbReference>
<dbReference type="PIRSF" id="PIRSF004555">
    <property type="entry name" value="UCP004555"/>
    <property type="match status" value="1"/>
</dbReference>
<dbReference type="AlphaFoldDB" id="A0A133YCI8"/>
<dbReference type="OrthoDB" id="9795263at2"/>
<dbReference type="GO" id="GO:0003677">
    <property type="term" value="F:DNA binding"/>
    <property type="evidence" value="ECO:0007669"/>
    <property type="project" value="UniProtKB-UniRule"/>
</dbReference>
<keyword evidence="5" id="KW-1185">Reference proteome</keyword>
<dbReference type="InterPro" id="IPR036894">
    <property type="entry name" value="YbaB-like_sf"/>
</dbReference>
<accession>A0A133YCI8</accession>
<dbReference type="Proteomes" id="UP000070080">
    <property type="component" value="Unassembled WGS sequence"/>
</dbReference>
<comment type="caution">
    <text evidence="4">The sequence shown here is derived from an EMBL/GenBank/DDBJ whole genome shotgun (WGS) entry which is preliminary data.</text>
</comment>
<dbReference type="PANTHER" id="PTHR33449:SF1">
    <property type="entry name" value="NUCLEOID-ASSOCIATED PROTEIN YBAB"/>
    <property type="match status" value="1"/>
</dbReference>
<comment type="similarity">
    <text evidence="2">Belongs to the YbaB/EbfC family.</text>
</comment>
<dbReference type="PATRIC" id="fig|1497955.3.peg.766"/>
<reference evidence="5" key="1">
    <citation type="submission" date="2016-01" db="EMBL/GenBank/DDBJ databases">
        <authorList>
            <person name="Mitreva M."/>
            <person name="Pepin K.H."/>
            <person name="Mihindukulasuriya K.A."/>
            <person name="Fulton R."/>
            <person name="Fronick C."/>
            <person name="O'Laughlin M."/>
            <person name="Miner T."/>
            <person name="Herter B."/>
            <person name="Rosa B.A."/>
            <person name="Cordes M."/>
            <person name="Tomlinson C."/>
            <person name="Wollam A."/>
            <person name="Palsikar V.B."/>
            <person name="Mardis E.R."/>
            <person name="Wilson R.K."/>
        </authorList>
    </citation>
    <scope>NUCLEOTIDE SEQUENCE [LARGE SCALE GENOMIC DNA]</scope>
    <source>
        <strain evidence="5">KA00274</strain>
    </source>
</reference>
<feature type="coiled-coil region" evidence="3">
    <location>
        <begin position="14"/>
        <end position="41"/>
    </location>
</feature>
<name>A0A133YCI8_9FIRM</name>
<dbReference type="GO" id="GO:0043590">
    <property type="term" value="C:bacterial nucleoid"/>
    <property type="evidence" value="ECO:0007669"/>
    <property type="project" value="UniProtKB-UniRule"/>
</dbReference>
<keyword evidence="2" id="KW-0963">Cytoplasm</keyword>
<proteinExistence type="inferred from homology"/>
<dbReference type="PANTHER" id="PTHR33449">
    <property type="entry name" value="NUCLEOID-ASSOCIATED PROTEIN YBAB"/>
    <property type="match status" value="1"/>
</dbReference>
<evidence type="ECO:0000313" key="5">
    <source>
        <dbReference type="Proteomes" id="UP000070080"/>
    </source>
</evidence>
<dbReference type="STRING" id="1497955.HMPREF1872_00792"/>
<dbReference type="GO" id="GO:0005829">
    <property type="term" value="C:cytosol"/>
    <property type="evidence" value="ECO:0007669"/>
    <property type="project" value="TreeGrafter"/>
</dbReference>
<dbReference type="RefSeq" id="WP_066714108.1">
    <property type="nucleotide sequence ID" value="NZ_CP118869.1"/>
</dbReference>